<evidence type="ECO:0000313" key="2">
    <source>
        <dbReference type="Proteomes" id="UP000252519"/>
    </source>
</evidence>
<sequence>MCDYFIILVVLPYVFIKTHESILFKARWCDKPLHVEISMDTYVHVPDSPKVADSFEAVASPGRMLNDGVRSKMTLLAQQVIDALPNRIKNDAYPLLDDNSMSADVSAQSSFAYPEHNLFLSHLSHDCPADWEFLQYFPSNHYRYVPEQWDLQSDQICSSAFAGF</sequence>
<evidence type="ECO:0000313" key="1">
    <source>
        <dbReference type="EMBL" id="RCN26061.1"/>
    </source>
</evidence>
<proteinExistence type="predicted"/>
<name>A0A368F1U9_ANCCA</name>
<keyword evidence="2" id="KW-1185">Reference proteome</keyword>
<protein>
    <submittedName>
        <fullName evidence="1">Uncharacterized protein</fullName>
    </submittedName>
</protein>
<accession>A0A368F1U9</accession>
<comment type="caution">
    <text evidence="1">The sequence shown here is derived from an EMBL/GenBank/DDBJ whole genome shotgun (WGS) entry which is preliminary data.</text>
</comment>
<dbReference type="AlphaFoldDB" id="A0A368F1U9"/>
<gene>
    <name evidence="1" type="ORF">ANCCAN_28219</name>
</gene>
<reference evidence="1 2" key="1">
    <citation type="submission" date="2014-10" db="EMBL/GenBank/DDBJ databases">
        <title>Draft genome of the hookworm Ancylostoma caninum.</title>
        <authorList>
            <person name="Mitreva M."/>
        </authorList>
    </citation>
    <scope>NUCLEOTIDE SEQUENCE [LARGE SCALE GENOMIC DNA]</scope>
    <source>
        <strain evidence="1 2">Baltimore</strain>
    </source>
</reference>
<dbReference type="EMBL" id="JOJR01009438">
    <property type="protein sequence ID" value="RCN26061.1"/>
    <property type="molecule type" value="Genomic_DNA"/>
</dbReference>
<dbReference type="Proteomes" id="UP000252519">
    <property type="component" value="Unassembled WGS sequence"/>
</dbReference>
<dbReference type="OrthoDB" id="10254686at2759"/>
<organism evidence="1 2">
    <name type="scientific">Ancylostoma caninum</name>
    <name type="common">Dog hookworm</name>
    <dbReference type="NCBI Taxonomy" id="29170"/>
    <lineage>
        <taxon>Eukaryota</taxon>
        <taxon>Metazoa</taxon>
        <taxon>Ecdysozoa</taxon>
        <taxon>Nematoda</taxon>
        <taxon>Chromadorea</taxon>
        <taxon>Rhabditida</taxon>
        <taxon>Rhabditina</taxon>
        <taxon>Rhabditomorpha</taxon>
        <taxon>Strongyloidea</taxon>
        <taxon>Ancylostomatidae</taxon>
        <taxon>Ancylostomatinae</taxon>
        <taxon>Ancylostoma</taxon>
    </lineage>
</organism>
<dbReference type="STRING" id="29170.A0A368F1U9"/>